<accession>A0ABX0HAE1</accession>
<keyword evidence="3" id="KW-1185">Reference proteome</keyword>
<dbReference type="EMBL" id="JAANYN010000005">
    <property type="protein sequence ID" value="NHE57863.1"/>
    <property type="molecule type" value="Genomic_DNA"/>
</dbReference>
<sequence>MFGSVILEVVIGLIFIYLLLSLLATTVSELAMNLIYSRGKNLHLALQTMLDDEEDVLCKKFFDHPLIQKLKKKGDKGFPSYIRNEYFSKVLIELLYKDNDGQLENIEAAINDLPDGKTKEVLQTFARDARGNIETFKENIEKWYQEVMDQATGWYKVNVRKVLFVLGLIISIVFNADTIRMAEKISNDPEARQQIVAMAYEYMEKEEGLNSTTSNEPDSNLVQLRAKIYDLIDEEIETTTSVLGMGWNDAPRANIRFFSNLWPDIAWWSYVLYSLLGWIITAFAITLGAPFWFDLLKRVMSIRASGEKPADKK</sequence>
<proteinExistence type="predicted"/>
<protein>
    <recommendedName>
        <fullName evidence="4">DUF4239 domain-containing protein</fullName>
    </recommendedName>
</protein>
<evidence type="ECO:0000313" key="3">
    <source>
        <dbReference type="Proteomes" id="UP000649799"/>
    </source>
</evidence>
<comment type="caution">
    <text evidence="2">The sequence shown here is derived from an EMBL/GenBank/DDBJ whole genome shotgun (WGS) entry which is preliminary data.</text>
</comment>
<keyword evidence="1" id="KW-1133">Transmembrane helix</keyword>
<name>A0ABX0HAE1_9BACT</name>
<reference evidence="2 3" key="1">
    <citation type="submission" date="2020-03" db="EMBL/GenBank/DDBJ databases">
        <title>Cyclobacterium plantarum sp. nov., a marine bacterium isolated from a coastal-marine wetland.</title>
        <authorList>
            <person name="Sanchez-Porro C."/>
            <person name="Ventosa A."/>
            <person name="Amoozegar M."/>
        </authorList>
    </citation>
    <scope>NUCLEOTIDE SEQUENCE [LARGE SCALE GENOMIC DNA]</scope>
    <source>
        <strain evidence="2 3">GBPx2</strain>
    </source>
</reference>
<keyword evidence="1" id="KW-0812">Transmembrane</keyword>
<evidence type="ECO:0008006" key="4">
    <source>
        <dbReference type="Google" id="ProtNLM"/>
    </source>
</evidence>
<feature type="transmembrane region" description="Helical" evidence="1">
    <location>
        <begin position="267"/>
        <end position="293"/>
    </location>
</feature>
<evidence type="ECO:0000256" key="1">
    <source>
        <dbReference type="SAM" id="Phobius"/>
    </source>
</evidence>
<dbReference type="RefSeq" id="WP_166147733.1">
    <property type="nucleotide sequence ID" value="NZ_JAANYN010000005.1"/>
</dbReference>
<keyword evidence="1" id="KW-0472">Membrane</keyword>
<feature type="transmembrane region" description="Helical" evidence="1">
    <location>
        <begin position="162"/>
        <end position="182"/>
    </location>
</feature>
<dbReference type="Proteomes" id="UP000649799">
    <property type="component" value="Unassembled WGS sequence"/>
</dbReference>
<feature type="transmembrane region" description="Helical" evidence="1">
    <location>
        <begin position="6"/>
        <end position="31"/>
    </location>
</feature>
<evidence type="ECO:0000313" key="2">
    <source>
        <dbReference type="EMBL" id="NHE57863.1"/>
    </source>
</evidence>
<organism evidence="2 3">
    <name type="scientific">Cyclobacterium plantarum</name>
    <dbReference type="NCBI Taxonomy" id="2716263"/>
    <lineage>
        <taxon>Bacteria</taxon>
        <taxon>Pseudomonadati</taxon>
        <taxon>Bacteroidota</taxon>
        <taxon>Cytophagia</taxon>
        <taxon>Cytophagales</taxon>
        <taxon>Cyclobacteriaceae</taxon>
        <taxon>Cyclobacterium</taxon>
    </lineage>
</organism>
<gene>
    <name evidence="2" type="ORF">G9Q97_13695</name>
</gene>